<keyword evidence="2" id="KW-0805">Transcription regulation</keyword>
<dbReference type="PANTHER" id="PTHR11380:SF16">
    <property type="entry name" value="TRANSCRIPTION INITIATION PROTEIN SPT3 HOMOLOG"/>
    <property type="match status" value="1"/>
</dbReference>
<protein>
    <submittedName>
        <fullName evidence="9">Transcription initiation protein SPT3 homolog</fullName>
    </submittedName>
</protein>
<dbReference type="CTD" id="8464"/>
<organism evidence="8 9">
    <name type="scientific">Petromyzon marinus</name>
    <name type="common">Sea lamprey</name>
    <dbReference type="NCBI Taxonomy" id="7757"/>
    <lineage>
        <taxon>Eukaryota</taxon>
        <taxon>Metazoa</taxon>
        <taxon>Chordata</taxon>
        <taxon>Craniata</taxon>
        <taxon>Vertebrata</taxon>
        <taxon>Cyclostomata</taxon>
        <taxon>Hyperoartia</taxon>
        <taxon>Petromyzontiformes</taxon>
        <taxon>Petromyzontidae</taxon>
        <taxon>Petromyzon</taxon>
    </lineage>
</organism>
<dbReference type="AlphaFoldDB" id="A0AAJ7SY38"/>
<keyword evidence="8" id="KW-1185">Reference proteome</keyword>
<evidence type="ECO:0000256" key="1">
    <source>
        <dbReference type="ARBA" id="ARBA00004123"/>
    </source>
</evidence>
<evidence type="ECO:0000256" key="7">
    <source>
        <dbReference type="SAM" id="MobiDB-lite"/>
    </source>
</evidence>
<keyword evidence="3" id="KW-0010">Activator</keyword>
<dbReference type="RefSeq" id="XP_032806851.1">
    <property type="nucleotide sequence ID" value="XM_032950960.1"/>
</dbReference>
<evidence type="ECO:0000256" key="2">
    <source>
        <dbReference type="ARBA" id="ARBA00023015"/>
    </source>
</evidence>
<dbReference type="GO" id="GO:0000124">
    <property type="term" value="C:SAGA complex"/>
    <property type="evidence" value="ECO:0007669"/>
    <property type="project" value="UniProtKB-ARBA"/>
</dbReference>
<dbReference type="GO" id="GO:0006366">
    <property type="term" value="P:transcription by RNA polymerase II"/>
    <property type="evidence" value="ECO:0007669"/>
    <property type="project" value="InterPro"/>
</dbReference>
<dbReference type="Pfam" id="PF02269">
    <property type="entry name" value="TFIID-18kDa"/>
    <property type="match status" value="1"/>
</dbReference>
<gene>
    <name evidence="9" type="primary">SUPT3H</name>
</gene>
<dbReference type="SUPFAM" id="SSF47113">
    <property type="entry name" value="Histone-fold"/>
    <property type="match status" value="1"/>
</dbReference>
<evidence type="ECO:0000313" key="9">
    <source>
        <dbReference type="RefSeq" id="XP_032806851.1"/>
    </source>
</evidence>
<dbReference type="Gene3D" id="1.10.20.10">
    <property type="entry name" value="Histone, subunit A"/>
    <property type="match status" value="1"/>
</dbReference>
<dbReference type="PANTHER" id="PTHR11380">
    <property type="entry name" value="TRANSCRIPTION INITIATION FACTOR TFIID/SUPT3-RELATED"/>
    <property type="match status" value="1"/>
</dbReference>
<evidence type="ECO:0000313" key="8">
    <source>
        <dbReference type="Proteomes" id="UP001318040"/>
    </source>
</evidence>
<comment type="subcellular location">
    <subcellularLocation>
        <location evidence="1">Nucleus</location>
    </subcellularLocation>
</comment>
<dbReference type="InterPro" id="IPR009072">
    <property type="entry name" value="Histone-fold"/>
</dbReference>
<dbReference type="GO" id="GO:0003713">
    <property type="term" value="F:transcription coactivator activity"/>
    <property type="evidence" value="ECO:0007669"/>
    <property type="project" value="TreeGrafter"/>
</dbReference>
<reference evidence="9" key="1">
    <citation type="submission" date="2025-08" db="UniProtKB">
        <authorList>
            <consortium name="RefSeq"/>
        </authorList>
    </citation>
    <scope>IDENTIFICATION</scope>
    <source>
        <tissue evidence="9">Sperm</tissue>
    </source>
</reference>
<dbReference type="GO" id="GO:0006357">
    <property type="term" value="P:regulation of transcription by RNA polymerase II"/>
    <property type="evidence" value="ECO:0007669"/>
    <property type="project" value="UniProtKB-ARBA"/>
</dbReference>
<evidence type="ECO:0000256" key="4">
    <source>
        <dbReference type="ARBA" id="ARBA00023163"/>
    </source>
</evidence>
<dbReference type="CDD" id="cd07978">
    <property type="entry name" value="HFD_TAF13"/>
    <property type="match status" value="1"/>
</dbReference>
<dbReference type="GeneID" id="116940776"/>
<proteinExistence type="inferred from homology"/>
<dbReference type="GO" id="GO:0005634">
    <property type="term" value="C:nucleus"/>
    <property type="evidence" value="ECO:0007669"/>
    <property type="project" value="UniProtKB-SubCell"/>
</dbReference>
<dbReference type="InterPro" id="IPR003195">
    <property type="entry name" value="TFIID_TAF13"/>
</dbReference>
<keyword evidence="4" id="KW-0804">Transcription</keyword>
<accession>A0AAJ7SY38</accession>
<keyword evidence="5" id="KW-0539">Nucleus</keyword>
<comment type="similarity">
    <text evidence="6">Belongs to the SPT3 family.</text>
</comment>
<feature type="compositionally biased region" description="Basic residues" evidence="7">
    <location>
        <begin position="1"/>
        <end position="11"/>
    </location>
</feature>
<dbReference type="Proteomes" id="UP001318040">
    <property type="component" value="Chromosome 10"/>
</dbReference>
<evidence type="ECO:0000256" key="5">
    <source>
        <dbReference type="ARBA" id="ARBA00023242"/>
    </source>
</evidence>
<sequence length="319" mass="35730">MTKPKSKRKMERVKEPESSADCKASGGSPAPVSGLGAQQSSRPSLVSDIQSMMFAMGDVRRPLHESAALIEDVTHTQLTLMLSHLQDVCAMRGGKHIGLEDILFLMRKDKGKMRRLIAHLNFRDLKSRVLQSVQEDEDFFGPEASKRQKVCADVLSVLDQTGMMSSWQMDSETEGVKQERIARAERQTREMDSATYAEFFDSRQASFARKIGKLRDWLDLSSLEVKPNAMAMETLAYLAQETVAMIVELSLLVQRDMELHLMKEGFGTQRSMGVQKIGSPITPVHVREAVRRYTEQNTGGPVGLFTSAYKQFGTPFFAC</sequence>
<name>A0AAJ7SY38_PETMA</name>
<dbReference type="GO" id="GO:0046982">
    <property type="term" value="F:protein heterodimerization activity"/>
    <property type="evidence" value="ECO:0007669"/>
    <property type="project" value="InterPro"/>
</dbReference>
<dbReference type="FunFam" id="1.10.20.10:FF:000023">
    <property type="entry name" value="transcription initiation protein SPT3 homolog"/>
    <property type="match status" value="1"/>
</dbReference>
<feature type="region of interest" description="Disordered" evidence="7">
    <location>
        <begin position="1"/>
        <end position="43"/>
    </location>
</feature>
<evidence type="ECO:0000256" key="6">
    <source>
        <dbReference type="ARBA" id="ARBA00061274"/>
    </source>
</evidence>
<dbReference type="KEGG" id="pmrn:116940776"/>
<evidence type="ECO:0000256" key="3">
    <source>
        <dbReference type="ARBA" id="ARBA00023159"/>
    </source>
</evidence>